<accession>A0AAQ3S8Z7</accession>
<evidence type="ECO:0000313" key="2">
    <source>
        <dbReference type="EMBL" id="WVZ20146.1"/>
    </source>
</evidence>
<protein>
    <submittedName>
        <fullName evidence="2">Uncharacterized protein</fullName>
    </submittedName>
</protein>
<keyword evidence="1" id="KW-1133">Transmembrane helix</keyword>
<evidence type="ECO:0000256" key="1">
    <source>
        <dbReference type="SAM" id="Phobius"/>
    </source>
</evidence>
<feature type="transmembrane region" description="Helical" evidence="1">
    <location>
        <begin position="64"/>
        <end position="91"/>
    </location>
</feature>
<gene>
    <name evidence="2" type="ORF">V8G54_007468</name>
</gene>
<proteinExistence type="predicted"/>
<keyword evidence="3" id="KW-1185">Reference proteome</keyword>
<name>A0AAQ3S8Z7_VIGMU</name>
<dbReference type="Proteomes" id="UP001374535">
    <property type="component" value="Chromosome 2"/>
</dbReference>
<dbReference type="EMBL" id="CP144699">
    <property type="protein sequence ID" value="WVZ20146.1"/>
    <property type="molecule type" value="Genomic_DNA"/>
</dbReference>
<sequence>MRREKWKTINGIRSRKKSHRRVLKGIISDYLGGGATRFAEDNLVKAIDSFAELNIRRRRWCRGFFLFATHDNVTIIIIIIITIIIIMLMIVPKSASIDASLYRF</sequence>
<dbReference type="AlphaFoldDB" id="A0AAQ3S8Z7"/>
<keyword evidence="1" id="KW-0472">Membrane</keyword>
<reference evidence="2 3" key="1">
    <citation type="journal article" date="2023" name="Life. Sci Alliance">
        <title>Evolutionary insights into 3D genome organization and epigenetic landscape of Vigna mungo.</title>
        <authorList>
            <person name="Junaid A."/>
            <person name="Singh B."/>
            <person name="Bhatia S."/>
        </authorList>
    </citation>
    <scope>NUCLEOTIDE SEQUENCE [LARGE SCALE GENOMIC DNA]</scope>
    <source>
        <strain evidence="2">Urdbean</strain>
    </source>
</reference>
<keyword evidence="1" id="KW-0812">Transmembrane</keyword>
<evidence type="ECO:0000313" key="3">
    <source>
        <dbReference type="Proteomes" id="UP001374535"/>
    </source>
</evidence>
<organism evidence="2 3">
    <name type="scientific">Vigna mungo</name>
    <name type="common">Black gram</name>
    <name type="synonym">Phaseolus mungo</name>
    <dbReference type="NCBI Taxonomy" id="3915"/>
    <lineage>
        <taxon>Eukaryota</taxon>
        <taxon>Viridiplantae</taxon>
        <taxon>Streptophyta</taxon>
        <taxon>Embryophyta</taxon>
        <taxon>Tracheophyta</taxon>
        <taxon>Spermatophyta</taxon>
        <taxon>Magnoliopsida</taxon>
        <taxon>eudicotyledons</taxon>
        <taxon>Gunneridae</taxon>
        <taxon>Pentapetalae</taxon>
        <taxon>rosids</taxon>
        <taxon>fabids</taxon>
        <taxon>Fabales</taxon>
        <taxon>Fabaceae</taxon>
        <taxon>Papilionoideae</taxon>
        <taxon>50 kb inversion clade</taxon>
        <taxon>NPAAA clade</taxon>
        <taxon>indigoferoid/millettioid clade</taxon>
        <taxon>Phaseoleae</taxon>
        <taxon>Vigna</taxon>
    </lineage>
</organism>